<dbReference type="PANTHER" id="PTHR31302">
    <property type="entry name" value="TRANSMEMBRANE PROTEIN WITH METALLOPHOSPHOESTERASE DOMAIN-RELATED"/>
    <property type="match status" value="1"/>
</dbReference>
<dbReference type="Gene3D" id="3.60.21.10">
    <property type="match status" value="1"/>
</dbReference>
<comment type="cofactor">
    <cofactor evidence="1">
        <name>a divalent metal cation</name>
        <dbReference type="ChEBI" id="CHEBI:60240"/>
    </cofactor>
</comment>
<dbReference type="GO" id="GO:0046872">
    <property type="term" value="F:metal ion binding"/>
    <property type="evidence" value="ECO:0007669"/>
    <property type="project" value="UniProtKB-KW"/>
</dbReference>
<dbReference type="AlphaFoldDB" id="A0A8J3CDM8"/>
<evidence type="ECO:0000256" key="6">
    <source>
        <dbReference type="SAM" id="Phobius"/>
    </source>
</evidence>
<evidence type="ECO:0000256" key="3">
    <source>
        <dbReference type="ARBA" id="ARBA00022801"/>
    </source>
</evidence>
<evidence type="ECO:0000313" key="8">
    <source>
        <dbReference type="EMBL" id="GGM78993.1"/>
    </source>
</evidence>
<dbReference type="InterPro" id="IPR004843">
    <property type="entry name" value="Calcineurin-like_PHP"/>
</dbReference>
<keyword evidence="9" id="KW-1185">Reference proteome</keyword>
<evidence type="ECO:0000256" key="1">
    <source>
        <dbReference type="ARBA" id="ARBA00001968"/>
    </source>
</evidence>
<evidence type="ECO:0000256" key="4">
    <source>
        <dbReference type="ARBA" id="ARBA00061089"/>
    </source>
</evidence>
<dbReference type="InterPro" id="IPR051158">
    <property type="entry name" value="Metallophosphoesterase_sf"/>
</dbReference>
<reference evidence="8" key="2">
    <citation type="submission" date="2020-09" db="EMBL/GenBank/DDBJ databases">
        <authorList>
            <person name="Sun Q."/>
            <person name="Zhou Y."/>
        </authorList>
    </citation>
    <scope>NUCLEOTIDE SEQUENCE</scope>
    <source>
        <strain evidence="8">CGMCC 4.5737</strain>
    </source>
</reference>
<feature type="transmembrane region" description="Helical" evidence="6">
    <location>
        <begin position="47"/>
        <end position="66"/>
    </location>
</feature>
<feature type="region of interest" description="Disordered" evidence="5">
    <location>
        <begin position="131"/>
        <end position="153"/>
    </location>
</feature>
<accession>A0A8J3CDM8</accession>
<evidence type="ECO:0000259" key="7">
    <source>
        <dbReference type="Pfam" id="PF00149"/>
    </source>
</evidence>
<evidence type="ECO:0000313" key="9">
    <source>
        <dbReference type="Proteomes" id="UP000637578"/>
    </source>
</evidence>
<dbReference type="InterPro" id="IPR029052">
    <property type="entry name" value="Metallo-depent_PP-like"/>
</dbReference>
<evidence type="ECO:0000256" key="5">
    <source>
        <dbReference type="SAM" id="MobiDB-lite"/>
    </source>
</evidence>
<feature type="domain" description="Calcineurin-like phosphoesterase" evidence="7">
    <location>
        <begin position="206"/>
        <end position="372"/>
    </location>
</feature>
<keyword evidence="6" id="KW-1133">Transmembrane helix</keyword>
<dbReference type="SUPFAM" id="SSF56300">
    <property type="entry name" value="Metallo-dependent phosphatases"/>
    <property type="match status" value="1"/>
</dbReference>
<dbReference type="GO" id="GO:0008758">
    <property type="term" value="F:UDP-2,3-diacylglucosamine hydrolase activity"/>
    <property type="evidence" value="ECO:0007669"/>
    <property type="project" value="TreeGrafter"/>
</dbReference>
<sequence>MTVPVLPSLVFLAVVALVSGGIHWYLWKRLIRDTMAPGRWRRVGTGALVVLWVLLIAAAALTRRLPPDVGRFVAWPGYLWLAVVFYLLLILVVLELPRWLLLRRIRSRSMASEPAAVPVPVSTGGPGTIGGFEPTEPERPVAEPEKPGPDAGEASRRLFLARSTAAVAGLAAAGIVGFGMRSALGTPRVERVTVPLRRLDPGAAGMRIAVVSDLHLSPLLGRAHTERVVRVINDLEPDLVAVVGDLVDGSVENLGPAAAPLQDLASRHGSFFVTGNHDYFSGAEPWLRELERLGVHPLRNERTEIRHGSGVIDLAGVNDLVGRSVNDGPDFDLALGGRPDDRPVVLLAHQPVQVAEAVRHGVDLQLSGHTHGGQMVPFNLAVPLQQPVVAGLGRIDDTWLYVTRGVGFWGPPVRVGAPPDVTLVELAAG</sequence>
<feature type="transmembrane region" description="Helical" evidence="6">
    <location>
        <begin position="6"/>
        <end position="26"/>
    </location>
</feature>
<keyword evidence="6" id="KW-0812">Transmembrane</keyword>
<dbReference type="GO" id="GO:0016020">
    <property type="term" value="C:membrane"/>
    <property type="evidence" value="ECO:0007669"/>
    <property type="project" value="GOC"/>
</dbReference>
<proteinExistence type="inferred from homology"/>
<feature type="transmembrane region" description="Helical" evidence="6">
    <location>
        <begin position="159"/>
        <end position="180"/>
    </location>
</feature>
<keyword evidence="6" id="KW-0472">Membrane</keyword>
<comment type="similarity">
    <text evidence="4">Belongs to the metallophosphoesterase superfamily.</text>
</comment>
<feature type="transmembrane region" description="Helical" evidence="6">
    <location>
        <begin position="78"/>
        <end position="101"/>
    </location>
</feature>
<dbReference type="Pfam" id="PF00149">
    <property type="entry name" value="Metallophos"/>
    <property type="match status" value="1"/>
</dbReference>
<dbReference type="GO" id="GO:0009245">
    <property type="term" value="P:lipid A biosynthetic process"/>
    <property type="evidence" value="ECO:0007669"/>
    <property type="project" value="TreeGrafter"/>
</dbReference>
<dbReference type="RefSeq" id="WP_229686820.1">
    <property type="nucleotide sequence ID" value="NZ_BMMK01000043.1"/>
</dbReference>
<keyword evidence="2" id="KW-0479">Metal-binding</keyword>
<dbReference type="EMBL" id="BMMK01000043">
    <property type="protein sequence ID" value="GGM78993.1"/>
    <property type="molecule type" value="Genomic_DNA"/>
</dbReference>
<dbReference type="PANTHER" id="PTHR31302:SF31">
    <property type="entry name" value="PHOSPHODIESTERASE YAEI"/>
    <property type="match status" value="1"/>
</dbReference>
<protein>
    <submittedName>
        <fullName evidence="8">Membrane protein</fullName>
    </submittedName>
</protein>
<dbReference type="FunFam" id="3.60.21.10:FF:000028">
    <property type="entry name" value="Putative metallophosphoesterase"/>
    <property type="match status" value="1"/>
</dbReference>
<feature type="compositionally biased region" description="Basic and acidic residues" evidence="5">
    <location>
        <begin position="136"/>
        <end position="153"/>
    </location>
</feature>
<gene>
    <name evidence="8" type="ORF">GCM10012275_57040</name>
</gene>
<evidence type="ECO:0000256" key="2">
    <source>
        <dbReference type="ARBA" id="ARBA00022723"/>
    </source>
</evidence>
<reference evidence="8" key="1">
    <citation type="journal article" date="2014" name="Int. J. Syst. Evol. Microbiol.">
        <title>Complete genome sequence of Corynebacterium casei LMG S-19264T (=DSM 44701T), isolated from a smear-ripened cheese.</title>
        <authorList>
            <consortium name="US DOE Joint Genome Institute (JGI-PGF)"/>
            <person name="Walter F."/>
            <person name="Albersmeier A."/>
            <person name="Kalinowski J."/>
            <person name="Ruckert C."/>
        </authorList>
    </citation>
    <scope>NUCLEOTIDE SEQUENCE</scope>
    <source>
        <strain evidence="8">CGMCC 4.5737</strain>
    </source>
</reference>
<comment type="caution">
    <text evidence="8">The sequence shown here is derived from an EMBL/GenBank/DDBJ whole genome shotgun (WGS) entry which is preliminary data.</text>
</comment>
<dbReference type="Proteomes" id="UP000637578">
    <property type="component" value="Unassembled WGS sequence"/>
</dbReference>
<dbReference type="CDD" id="cd07385">
    <property type="entry name" value="MPP_YkuE_C"/>
    <property type="match status" value="1"/>
</dbReference>
<organism evidence="8 9">
    <name type="scientific">Longimycelium tulufanense</name>
    <dbReference type="NCBI Taxonomy" id="907463"/>
    <lineage>
        <taxon>Bacteria</taxon>
        <taxon>Bacillati</taxon>
        <taxon>Actinomycetota</taxon>
        <taxon>Actinomycetes</taxon>
        <taxon>Pseudonocardiales</taxon>
        <taxon>Pseudonocardiaceae</taxon>
        <taxon>Longimycelium</taxon>
    </lineage>
</organism>
<keyword evidence="3" id="KW-0378">Hydrolase</keyword>
<name>A0A8J3CDM8_9PSEU</name>